<keyword evidence="1" id="KW-0378">Hydrolase</keyword>
<dbReference type="STRING" id="394264.SAMN04488040_3156"/>
<dbReference type="Gene3D" id="3.60.20.40">
    <property type="match status" value="1"/>
</dbReference>
<dbReference type="GO" id="GO:0016787">
    <property type="term" value="F:hydrolase activity"/>
    <property type="evidence" value="ECO:0007669"/>
    <property type="project" value="UniProtKB-KW"/>
</dbReference>
<dbReference type="OrthoDB" id="9781342at2"/>
<dbReference type="PRINTS" id="PR01210">
    <property type="entry name" value="GGTRANSPTASE"/>
</dbReference>
<dbReference type="EMBL" id="FPAJ01000006">
    <property type="protein sequence ID" value="SFT10709.1"/>
    <property type="molecule type" value="Genomic_DNA"/>
</dbReference>
<name>A0A1I6VAI8_9RHOB</name>
<evidence type="ECO:0000313" key="2">
    <source>
        <dbReference type="Proteomes" id="UP000199239"/>
    </source>
</evidence>
<dbReference type="InterPro" id="IPR052896">
    <property type="entry name" value="GGT-like_enzyme"/>
</dbReference>
<dbReference type="Gene3D" id="1.10.246.130">
    <property type="match status" value="1"/>
</dbReference>
<keyword evidence="2" id="KW-1185">Reference proteome</keyword>
<protein>
    <submittedName>
        <fullName evidence="1">Gamma-glutamyltranspeptidase / glutathione hydrolase</fullName>
    </submittedName>
</protein>
<dbReference type="RefSeq" id="WP_093917346.1">
    <property type="nucleotide sequence ID" value="NZ_FPAJ01000006.1"/>
</dbReference>
<dbReference type="AlphaFoldDB" id="A0A1I6VAI8"/>
<dbReference type="PANTHER" id="PTHR43881:SF1">
    <property type="entry name" value="GAMMA-GLUTAMYLTRANSPEPTIDASE (AFU_ORTHOLOGUE AFUA_4G13580)"/>
    <property type="match status" value="1"/>
</dbReference>
<reference evidence="2" key="1">
    <citation type="submission" date="2016-10" db="EMBL/GenBank/DDBJ databases">
        <authorList>
            <person name="Varghese N."/>
            <person name="Submissions S."/>
        </authorList>
    </citation>
    <scope>NUCLEOTIDE SEQUENCE [LARGE SCALE GENOMIC DNA]</scope>
    <source>
        <strain evidence="2">DSM 23422</strain>
    </source>
</reference>
<dbReference type="InterPro" id="IPR043138">
    <property type="entry name" value="GGT_lsub"/>
</dbReference>
<proteinExistence type="predicted"/>
<dbReference type="InterPro" id="IPR029055">
    <property type="entry name" value="Ntn_hydrolases_N"/>
</dbReference>
<organism evidence="1 2">
    <name type="scientific">Sulfitobacter marinus</name>
    <dbReference type="NCBI Taxonomy" id="394264"/>
    <lineage>
        <taxon>Bacteria</taxon>
        <taxon>Pseudomonadati</taxon>
        <taxon>Pseudomonadota</taxon>
        <taxon>Alphaproteobacteria</taxon>
        <taxon>Rhodobacterales</taxon>
        <taxon>Roseobacteraceae</taxon>
        <taxon>Sulfitobacter</taxon>
    </lineage>
</organism>
<gene>
    <name evidence="1" type="ORF">SAMN04488040_3156</name>
</gene>
<evidence type="ECO:0000313" key="1">
    <source>
        <dbReference type="EMBL" id="SFT10709.1"/>
    </source>
</evidence>
<dbReference type="Proteomes" id="UP000199239">
    <property type="component" value="Unassembled WGS sequence"/>
</dbReference>
<accession>A0A1I6VAI8</accession>
<dbReference type="SUPFAM" id="SSF56235">
    <property type="entry name" value="N-terminal nucleophile aminohydrolases (Ntn hydrolases)"/>
    <property type="match status" value="1"/>
</dbReference>
<dbReference type="Pfam" id="PF01019">
    <property type="entry name" value="G_glu_transpept"/>
    <property type="match status" value="1"/>
</dbReference>
<dbReference type="PANTHER" id="PTHR43881">
    <property type="entry name" value="GAMMA-GLUTAMYLTRANSPEPTIDASE (AFU_ORTHOLOGUE AFUA_4G13580)"/>
    <property type="match status" value="1"/>
</dbReference>
<dbReference type="InterPro" id="IPR043137">
    <property type="entry name" value="GGT_ssub_C"/>
</dbReference>
<sequence length="521" mass="54003">MKFDTPYDIRRGPLLARNVVATSQPLAAQAGLSMLYKGGNAIDAALAAAIALTVVEPSGNGLGSDAFAILWDGDALHGLNASGRSPAGLTATEVTERGWGSVTVPGAVSGWVALSDRFGALPFETLFGPAINYAENGFPVSPIIARLWEIAGKNLGQQPGFADCFLPNGRAPKAGEIFRNPAQAKSLRLIAETKGAAFYTGVLAEQIVADAARHGSALAMSDLADHSPDWCGTLSQDYAGVALHEIPPNGQGIAALSALGILGHFDLASHAPDSPQALHLQIEAIKLGLADAEAFVADPAHMDVTPDEMLNPDYLARRAAEIDPDAAKVAVEGAPKHGGTVYITAADASGKMVSLIQSNYMGFGSGVVVPDTGISLQNRGAGFVETPGHANQIGPSKRPFQTIIPGFVMQDGAPLMSFGVMGGPMQAQGHVQMVTRMMVHGQSPQAASDAPRWRFVAGLEVAVESTMPDETVAALEGMGHKITREAPDNAFGFGGAQLVARQGDGYVAGSDHRKDGCAVGF</sequence>